<sequence>MDIDETGHKLRQILLRTTVFPKHRWCDHGKRELVSLLPASQGSRKQVPRSHRSKNSAYRNKAYNVSSRKTPGELCLLHTVYRVDLIRSN</sequence>
<gene>
    <name evidence="2" type="ORF">M514_17396</name>
</gene>
<dbReference type="AlphaFoldDB" id="A0A085NLG6"/>
<evidence type="ECO:0000256" key="1">
    <source>
        <dbReference type="SAM" id="MobiDB-lite"/>
    </source>
</evidence>
<feature type="region of interest" description="Disordered" evidence="1">
    <location>
        <begin position="37"/>
        <end position="63"/>
    </location>
</feature>
<dbReference type="Proteomes" id="UP000030758">
    <property type="component" value="Unassembled WGS sequence"/>
</dbReference>
<name>A0A085NLG6_9BILA</name>
<protein>
    <submittedName>
        <fullName evidence="2">Uncharacterized protein</fullName>
    </submittedName>
</protein>
<evidence type="ECO:0000313" key="2">
    <source>
        <dbReference type="EMBL" id="KFD70312.1"/>
    </source>
</evidence>
<reference evidence="2" key="1">
    <citation type="journal article" date="2014" name="Nat. Genet.">
        <title>Genome and transcriptome of the porcine whipworm Trichuris suis.</title>
        <authorList>
            <person name="Jex A.R."/>
            <person name="Nejsum P."/>
            <person name="Schwarz E.M."/>
            <person name="Hu L."/>
            <person name="Young N.D."/>
            <person name="Hall R.S."/>
            <person name="Korhonen P.K."/>
            <person name="Liao S."/>
            <person name="Thamsborg S."/>
            <person name="Xia J."/>
            <person name="Xu P."/>
            <person name="Wang S."/>
            <person name="Scheerlinck J.P."/>
            <person name="Hofmann A."/>
            <person name="Sternberg P.W."/>
            <person name="Wang J."/>
            <person name="Gasser R.B."/>
        </authorList>
    </citation>
    <scope>NUCLEOTIDE SEQUENCE [LARGE SCALE GENOMIC DNA]</scope>
    <source>
        <strain evidence="2">DCEP-RM93F</strain>
    </source>
</reference>
<proteinExistence type="predicted"/>
<accession>A0A085NLG6</accession>
<dbReference type="EMBL" id="KL367488">
    <property type="protein sequence ID" value="KFD70312.1"/>
    <property type="molecule type" value="Genomic_DNA"/>
</dbReference>
<organism evidence="2">
    <name type="scientific">Trichuris suis</name>
    <name type="common">pig whipworm</name>
    <dbReference type="NCBI Taxonomy" id="68888"/>
    <lineage>
        <taxon>Eukaryota</taxon>
        <taxon>Metazoa</taxon>
        <taxon>Ecdysozoa</taxon>
        <taxon>Nematoda</taxon>
        <taxon>Enoplea</taxon>
        <taxon>Dorylaimia</taxon>
        <taxon>Trichinellida</taxon>
        <taxon>Trichuridae</taxon>
        <taxon>Trichuris</taxon>
    </lineage>
</organism>